<evidence type="ECO:0000256" key="4">
    <source>
        <dbReference type="ARBA" id="ARBA00022989"/>
    </source>
</evidence>
<dbReference type="GO" id="GO:0022857">
    <property type="term" value="F:transmembrane transporter activity"/>
    <property type="evidence" value="ECO:0007669"/>
    <property type="project" value="InterPro"/>
</dbReference>
<feature type="transmembrane region" description="Helical" evidence="6">
    <location>
        <begin position="37"/>
        <end position="57"/>
    </location>
</feature>
<keyword evidence="3 6" id="KW-0812">Transmembrane</keyword>
<feature type="transmembrane region" description="Helical" evidence="6">
    <location>
        <begin position="233"/>
        <end position="255"/>
    </location>
</feature>
<evidence type="ECO:0000256" key="1">
    <source>
        <dbReference type="ARBA" id="ARBA00004141"/>
    </source>
</evidence>
<sequence length="409" mass="44988">MKKFIPAYLLTFVNVLGFSLLMPILPFVVDSYGAPKWVFGLLITLYSAFQFIGAPLLGSMSDAKGRKPILLISQAGTLLSWIIFIIAICLPEYQILGFALPLWIVALSRILDGITGGNTSVTNAYVSDMTTLKEKSYIFGYLGGIVGVGMIIGPGLGGITASTPIGYLGTLLTSVLISTVTLITIFKWLKESHPVEKRTLKQKVSLWEVIYIPLRIKKVDPSPMIKVLFSMKFFFSAMMGFYIGTMALFLIDLFGFNVKELGFFMFIIGLFLSFNQAFVSKFFIQKLGAFKTLILGLLCCAVGLVAITLTKNIWLFIPSYYILNLGLSLCFPVFNSLISVNANPKKQGEIMGISEAINSFCMACFPVVSAIIYTAIGSNLYRLLIILPLMALIFAFVGVKKYGKSTFQG</sequence>
<feature type="transmembrane region" description="Helical" evidence="6">
    <location>
        <begin position="380"/>
        <end position="399"/>
    </location>
</feature>
<dbReference type="InterPro" id="IPR001958">
    <property type="entry name" value="Tet-R_TetA/multi-R_MdtG-like"/>
</dbReference>
<name>A0A1B1Y587_9FLAO</name>
<evidence type="ECO:0000313" key="9">
    <source>
        <dbReference type="Proteomes" id="UP000092967"/>
    </source>
</evidence>
<feature type="transmembrane region" description="Helical" evidence="6">
    <location>
        <begin position="292"/>
        <end position="314"/>
    </location>
</feature>
<dbReference type="KEGG" id="wfu:AXE80_06340"/>
<dbReference type="PRINTS" id="PR01035">
    <property type="entry name" value="TCRTETA"/>
</dbReference>
<feature type="domain" description="Major facilitator superfamily (MFS) profile" evidence="7">
    <location>
        <begin position="3"/>
        <end position="403"/>
    </location>
</feature>
<evidence type="ECO:0000256" key="6">
    <source>
        <dbReference type="SAM" id="Phobius"/>
    </source>
</evidence>
<feature type="transmembrane region" description="Helical" evidence="6">
    <location>
        <begin position="320"/>
        <end position="338"/>
    </location>
</feature>
<dbReference type="Pfam" id="PF07690">
    <property type="entry name" value="MFS_1"/>
    <property type="match status" value="1"/>
</dbReference>
<feature type="transmembrane region" description="Helical" evidence="6">
    <location>
        <begin position="138"/>
        <end position="159"/>
    </location>
</feature>
<dbReference type="SUPFAM" id="SSF103473">
    <property type="entry name" value="MFS general substrate transporter"/>
    <property type="match status" value="1"/>
</dbReference>
<feature type="transmembrane region" description="Helical" evidence="6">
    <location>
        <begin position="7"/>
        <end position="25"/>
    </location>
</feature>
<keyword evidence="9" id="KW-1185">Reference proteome</keyword>
<keyword evidence="5 6" id="KW-0472">Membrane</keyword>
<proteinExistence type="predicted"/>
<keyword evidence="2" id="KW-0813">Transport</keyword>
<evidence type="ECO:0000259" key="7">
    <source>
        <dbReference type="PROSITE" id="PS50850"/>
    </source>
</evidence>
<gene>
    <name evidence="8" type="ORF">AXE80_06340</name>
</gene>
<dbReference type="PANTHER" id="PTHR23504:SF15">
    <property type="entry name" value="MAJOR FACILITATOR SUPERFAMILY (MFS) PROFILE DOMAIN-CONTAINING PROTEIN"/>
    <property type="match status" value="1"/>
</dbReference>
<dbReference type="PANTHER" id="PTHR23504">
    <property type="entry name" value="MAJOR FACILITATOR SUPERFAMILY DOMAIN-CONTAINING PROTEIN 10"/>
    <property type="match status" value="1"/>
</dbReference>
<dbReference type="GO" id="GO:0016020">
    <property type="term" value="C:membrane"/>
    <property type="evidence" value="ECO:0007669"/>
    <property type="project" value="UniProtKB-SubCell"/>
</dbReference>
<dbReference type="InterPro" id="IPR036259">
    <property type="entry name" value="MFS_trans_sf"/>
</dbReference>
<evidence type="ECO:0000256" key="2">
    <source>
        <dbReference type="ARBA" id="ARBA00022448"/>
    </source>
</evidence>
<feature type="transmembrane region" description="Helical" evidence="6">
    <location>
        <begin position="69"/>
        <end position="87"/>
    </location>
</feature>
<dbReference type="CDD" id="cd17330">
    <property type="entry name" value="MFS_SLC46_TetA_like"/>
    <property type="match status" value="1"/>
</dbReference>
<evidence type="ECO:0000256" key="3">
    <source>
        <dbReference type="ARBA" id="ARBA00022692"/>
    </source>
</evidence>
<protein>
    <recommendedName>
        <fullName evidence="7">Major facilitator superfamily (MFS) profile domain-containing protein</fullName>
    </recommendedName>
</protein>
<comment type="subcellular location">
    <subcellularLocation>
        <location evidence="1">Membrane</location>
        <topology evidence="1">Multi-pass membrane protein</topology>
    </subcellularLocation>
</comment>
<dbReference type="Proteomes" id="UP000092967">
    <property type="component" value="Chromosome"/>
</dbReference>
<dbReference type="Gene3D" id="1.20.1250.20">
    <property type="entry name" value="MFS general substrate transporter like domains"/>
    <property type="match status" value="1"/>
</dbReference>
<organism evidence="8 9">
    <name type="scientific">Wenyingzhuangia fucanilytica</name>
    <dbReference type="NCBI Taxonomy" id="1790137"/>
    <lineage>
        <taxon>Bacteria</taxon>
        <taxon>Pseudomonadati</taxon>
        <taxon>Bacteroidota</taxon>
        <taxon>Flavobacteriia</taxon>
        <taxon>Flavobacteriales</taxon>
        <taxon>Flavobacteriaceae</taxon>
        <taxon>Wenyingzhuangia</taxon>
    </lineage>
</organism>
<dbReference type="OrthoDB" id="9793283at2"/>
<dbReference type="STRING" id="1790137.AXE80_06340"/>
<accession>A0A1B1Y587</accession>
<dbReference type="RefSeq" id="WP_068825516.1">
    <property type="nucleotide sequence ID" value="NZ_CP014224.1"/>
</dbReference>
<feature type="transmembrane region" description="Helical" evidence="6">
    <location>
        <begin position="93"/>
        <end position="111"/>
    </location>
</feature>
<dbReference type="InterPro" id="IPR020846">
    <property type="entry name" value="MFS_dom"/>
</dbReference>
<dbReference type="InterPro" id="IPR011701">
    <property type="entry name" value="MFS"/>
</dbReference>
<feature type="transmembrane region" description="Helical" evidence="6">
    <location>
        <begin position="350"/>
        <end position="374"/>
    </location>
</feature>
<reference evidence="8 9" key="1">
    <citation type="submission" date="2016-02" db="EMBL/GenBank/DDBJ databases">
        <authorList>
            <person name="Wen L."/>
            <person name="He K."/>
            <person name="Yang H."/>
        </authorList>
    </citation>
    <scope>NUCLEOTIDE SEQUENCE [LARGE SCALE GENOMIC DNA]</scope>
    <source>
        <strain evidence="8 9">CZ1127</strain>
    </source>
</reference>
<feature type="transmembrane region" description="Helical" evidence="6">
    <location>
        <begin position="165"/>
        <end position="189"/>
    </location>
</feature>
<dbReference type="PROSITE" id="PS50850">
    <property type="entry name" value="MFS"/>
    <property type="match status" value="1"/>
</dbReference>
<keyword evidence="4 6" id="KW-1133">Transmembrane helix</keyword>
<feature type="transmembrane region" description="Helical" evidence="6">
    <location>
        <begin position="261"/>
        <end position="280"/>
    </location>
</feature>
<dbReference type="EMBL" id="CP014224">
    <property type="protein sequence ID" value="ANW95920.1"/>
    <property type="molecule type" value="Genomic_DNA"/>
</dbReference>
<evidence type="ECO:0000256" key="5">
    <source>
        <dbReference type="ARBA" id="ARBA00023136"/>
    </source>
</evidence>
<dbReference type="AlphaFoldDB" id="A0A1B1Y587"/>
<evidence type="ECO:0000313" key="8">
    <source>
        <dbReference type="EMBL" id="ANW95920.1"/>
    </source>
</evidence>